<keyword evidence="7" id="KW-1185">Reference proteome</keyword>
<dbReference type="SUPFAM" id="SSF55781">
    <property type="entry name" value="GAF domain-like"/>
    <property type="match status" value="2"/>
</dbReference>
<dbReference type="InterPro" id="IPR004358">
    <property type="entry name" value="Sig_transdc_His_kin-like_C"/>
</dbReference>
<dbReference type="NCBIfam" id="TIGR00229">
    <property type="entry name" value="sensory_box"/>
    <property type="match status" value="1"/>
</dbReference>
<evidence type="ECO:0000256" key="1">
    <source>
        <dbReference type="ARBA" id="ARBA00000085"/>
    </source>
</evidence>
<dbReference type="PROSITE" id="PS50112">
    <property type="entry name" value="PAS"/>
    <property type="match status" value="1"/>
</dbReference>
<feature type="domain" description="Histidine kinase" evidence="4">
    <location>
        <begin position="516"/>
        <end position="731"/>
    </location>
</feature>
<dbReference type="CDD" id="cd00130">
    <property type="entry name" value="PAS"/>
    <property type="match status" value="1"/>
</dbReference>
<evidence type="ECO:0000313" key="6">
    <source>
        <dbReference type="EMBL" id="MCY1074643.1"/>
    </source>
</evidence>
<dbReference type="Pfam" id="PF08448">
    <property type="entry name" value="PAS_4"/>
    <property type="match status" value="1"/>
</dbReference>
<evidence type="ECO:0000313" key="7">
    <source>
        <dbReference type="Proteomes" id="UP001207654"/>
    </source>
</evidence>
<dbReference type="Pfam" id="PF00512">
    <property type="entry name" value="HisKA"/>
    <property type="match status" value="1"/>
</dbReference>
<sequence length="734" mass="80044">MSEVQGPPADVSTRDGVPPEALLDVLSDGVTVFDADGRFTYLNTMAEGVLGFPREKLLGRAVGEIFPDFRETPLGAAAQRALSERVSMTIEAFYAPQEAWLEARMVPRGSHLVVFLRDVTVRRQAEEAKARSAARLSLLQEMTARLSAAVSTEEVGAVLVRGAVAATGAELGWVGLLEPDGRGLRMVASEGVPPELRRQYEHLPLDAALPLARVCLTGEPEWLGSLADFEERYPHLVEFVRVSPSHAGAYVPMRAKDTSLGAITLAFARSRTFSEEDRGFIMVLAHHGALAFDRARLFDREHAARAEAESDVSDQVRARRELEAVAWRQRFLSEASSLLAGSLDYTTTMESVARLVVPELADWCAVDMLTAEGRVENVALAHVDPSRLEAAREVIRRTPIDVSAKTGAGKVLRTGQSEWVPDVTDALFSTVARGPAVLPMLRSLGVCSYLCVPLVARGRVLGCLSLLQTGSSRHYSEADLRLAEELAHRAALSVDNARLYREAQEAVRLRDEFLSIASHELKTPLTSLRLQLSLLARLMSPDSLEQVSGKLGGAHRQVDRLASLVTTLLDVSRIATGRISLELSEVDISFAVHEALERLREVFTQAGCAVTFQSRGPMVGWWDALRLDQVIVNLLTNAAKYGQGRPVIVTVEGDRDSARLTVRDEGIGIAAEDLPRLFGRFERAVSVRHYGGLGLGLYISRQIVEALGGRVSVDSCPGEGSTFTVELPREGPRR</sequence>
<dbReference type="InterPro" id="IPR003594">
    <property type="entry name" value="HATPase_dom"/>
</dbReference>
<protein>
    <recommendedName>
        <fullName evidence="2">histidine kinase</fullName>
        <ecNumber evidence="2">2.7.13.3</ecNumber>
    </recommendedName>
</protein>
<dbReference type="SMART" id="SM00065">
    <property type="entry name" value="GAF"/>
    <property type="match status" value="2"/>
</dbReference>
<comment type="caution">
    <text evidence="6">The sequence shown here is derived from an EMBL/GenBank/DDBJ whole genome shotgun (WGS) entry which is preliminary data.</text>
</comment>
<dbReference type="InterPro" id="IPR036890">
    <property type="entry name" value="HATPase_C_sf"/>
</dbReference>
<feature type="domain" description="PAS" evidence="5">
    <location>
        <begin position="22"/>
        <end position="85"/>
    </location>
</feature>
<dbReference type="CDD" id="cd00082">
    <property type="entry name" value="HisKA"/>
    <property type="match status" value="1"/>
</dbReference>
<dbReference type="EMBL" id="JAPNKA010000001">
    <property type="protein sequence ID" value="MCY1074643.1"/>
    <property type="molecule type" value="Genomic_DNA"/>
</dbReference>
<dbReference type="PANTHER" id="PTHR43547">
    <property type="entry name" value="TWO-COMPONENT HISTIDINE KINASE"/>
    <property type="match status" value="1"/>
</dbReference>
<dbReference type="Gene3D" id="3.30.565.10">
    <property type="entry name" value="Histidine kinase-like ATPase, C-terminal domain"/>
    <property type="match status" value="1"/>
</dbReference>
<dbReference type="InterPro" id="IPR035965">
    <property type="entry name" value="PAS-like_dom_sf"/>
</dbReference>
<dbReference type="SMART" id="SM00387">
    <property type="entry name" value="HATPase_c"/>
    <property type="match status" value="1"/>
</dbReference>
<dbReference type="InterPro" id="IPR000014">
    <property type="entry name" value="PAS"/>
</dbReference>
<dbReference type="Gene3D" id="3.30.450.20">
    <property type="entry name" value="PAS domain"/>
    <property type="match status" value="1"/>
</dbReference>
<dbReference type="Pfam" id="PF13185">
    <property type="entry name" value="GAF_2"/>
    <property type="match status" value="1"/>
</dbReference>
<dbReference type="Pfam" id="PF02518">
    <property type="entry name" value="HATPase_c"/>
    <property type="match status" value="1"/>
</dbReference>
<gene>
    <name evidence="6" type="ORF">OV287_09095</name>
</gene>
<dbReference type="PRINTS" id="PR00344">
    <property type="entry name" value="BCTRLSENSOR"/>
</dbReference>
<dbReference type="EC" id="2.7.13.3" evidence="2"/>
<dbReference type="SUPFAM" id="SSF55874">
    <property type="entry name" value="ATPase domain of HSP90 chaperone/DNA topoisomerase II/histidine kinase"/>
    <property type="match status" value="1"/>
</dbReference>
<organism evidence="6 7">
    <name type="scientific">Archangium lansingense</name>
    <dbReference type="NCBI Taxonomy" id="2995310"/>
    <lineage>
        <taxon>Bacteria</taxon>
        <taxon>Pseudomonadati</taxon>
        <taxon>Myxococcota</taxon>
        <taxon>Myxococcia</taxon>
        <taxon>Myxococcales</taxon>
        <taxon>Cystobacterineae</taxon>
        <taxon>Archangiaceae</taxon>
        <taxon>Archangium</taxon>
    </lineage>
</organism>
<keyword evidence="3" id="KW-0597">Phosphoprotein</keyword>
<dbReference type="InterPro" id="IPR029016">
    <property type="entry name" value="GAF-like_dom_sf"/>
</dbReference>
<dbReference type="PANTHER" id="PTHR43547:SF2">
    <property type="entry name" value="HYBRID SIGNAL TRANSDUCTION HISTIDINE KINASE C"/>
    <property type="match status" value="1"/>
</dbReference>
<evidence type="ECO:0000259" key="5">
    <source>
        <dbReference type="PROSITE" id="PS50112"/>
    </source>
</evidence>
<dbReference type="RefSeq" id="WP_267533602.1">
    <property type="nucleotide sequence ID" value="NZ_JAPNKA010000001.1"/>
</dbReference>
<dbReference type="PROSITE" id="PS50109">
    <property type="entry name" value="HIS_KIN"/>
    <property type="match status" value="1"/>
</dbReference>
<dbReference type="InterPro" id="IPR013656">
    <property type="entry name" value="PAS_4"/>
</dbReference>
<dbReference type="Proteomes" id="UP001207654">
    <property type="component" value="Unassembled WGS sequence"/>
</dbReference>
<dbReference type="SMART" id="SM00091">
    <property type="entry name" value="PAS"/>
    <property type="match status" value="1"/>
</dbReference>
<comment type="catalytic activity">
    <reaction evidence="1">
        <text>ATP + protein L-histidine = ADP + protein N-phospho-L-histidine.</text>
        <dbReference type="EC" id="2.7.13.3"/>
    </reaction>
</comment>
<evidence type="ECO:0000259" key="4">
    <source>
        <dbReference type="PROSITE" id="PS50109"/>
    </source>
</evidence>
<dbReference type="Gene3D" id="3.30.450.40">
    <property type="match status" value="2"/>
</dbReference>
<evidence type="ECO:0000256" key="3">
    <source>
        <dbReference type="ARBA" id="ARBA00022553"/>
    </source>
</evidence>
<dbReference type="InterPro" id="IPR005467">
    <property type="entry name" value="His_kinase_dom"/>
</dbReference>
<dbReference type="SMART" id="SM00388">
    <property type="entry name" value="HisKA"/>
    <property type="match status" value="1"/>
</dbReference>
<dbReference type="Gene3D" id="1.10.287.130">
    <property type="match status" value="1"/>
</dbReference>
<name>A0ABT3ZZ05_9BACT</name>
<dbReference type="InterPro" id="IPR003018">
    <property type="entry name" value="GAF"/>
</dbReference>
<accession>A0ABT3ZZ05</accession>
<dbReference type="SUPFAM" id="SSF47384">
    <property type="entry name" value="Homodimeric domain of signal transducing histidine kinase"/>
    <property type="match status" value="1"/>
</dbReference>
<dbReference type="InterPro" id="IPR036097">
    <property type="entry name" value="HisK_dim/P_sf"/>
</dbReference>
<evidence type="ECO:0000256" key="2">
    <source>
        <dbReference type="ARBA" id="ARBA00012438"/>
    </source>
</evidence>
<dbReference type="SUPFAM" id="SSF55785">
    <property type="entry name" value="PYP-like sensor domain (PAS domain)"/>
    <property type="match status" value="1"/>
</dbReference>
<dbReference type="InterPro" id="IPR003661">
    <property type="entry name" value="HisK_dim/P_dom"/>
</dbReference>
<reference evidence="6 7" key="1">
    <citation type="submission" date="2022-11" db="EMBL/GenBank/DDBJ databases">
        <title>Minimal conservation of predation-associated metabolite biosynthetic gene clusters underscores biosynthetic potential of Myxococcota including descriptions for ten novel species: Archangium lansinium sp. nov., Myxococcus landrumus sp. nov., Nannocystis bai.</title>
        <authorList>
            <person name="Ahearne A."/>
            <person name="Stevens C."/>
            <person name="Phillips K."/>
        </authorList>
    </citation>
    <scope>NUCLEOTIDE SEQUENCE [LARGE SCALE GENOMIC DNA]</scope>
    <source>
        <strain evidence="6 7">MIWBW</strain>
    </source>
</reference>
<dbReference type="Pfam" id="PF01590">
    <property type="entry name" value="GAF"/>
    <property type="match status" value="1"/>
</dbReference>
<proteinExistence type="predicted"/>